<comment type="caution">
    <text evidence="1">The sequence shown here is derived from an EMBL/GenBank/DDBJ whole genome shotgun (WGS) entry which is preliminary data.</text>
</comment>
<organism evidence="1 2">
    <name type="scientific">Naganishia onofrii</name>
    <dbReference type="NCBI Taxonomy" id="1851511"/>
    <lineage>
        <taxon>Eukaryota</taxon>
        <taxon>Fungi</taxon>
        <taxon>Dikarya</taxon>
        <taxon>Basidiomycota</taxon>
        <taxon>Agaricomycotina</taxon>
        <taxon>Tremellomycetes</taxon>
        <taxon>Filobasidiales</taxon>
        <taxon>Filobasidiaceae</taxon>
        <taxon>Naganishia</taxon>
    </lineage>
</organism>
<dbReference type="Proteomes" id="UP001234202">
    <property type="component" value="Unassembled WGS sequence"/>
</dbReference>
<proteinExistence type="predicted"/>
<protein>
    <submittedName>
        <fullName evidence="1">Uncharacterized protein</fullName>
    </submittedName>
</protein>
<evidence type="ECO:0000313" key="2">
    <source>
        <dbReference type="Proteomes" id="UP001234202"/>
    </source>
</evidence>
<name>A0ACC2XAW7_9TREE</name>
<reference evidence="1" key="1">
    <citation type="submission" date="2023-04" db="EMBL/GenBank/DDBJ databases">
        <title>Draft Genome sequencing of Naganishia species isolated from polar environments using Oxford Nanopore Technology.</title>
        <authorList>
            <person name="Leo P."/>
            <person name="Venkateswaran K."/>
        </authorList>
    </citation>
    <scope>NUCLEOTIDE SEQUENCE</scope>
    <source>
        <strain evidence="1">DBVPG 5303</strain>
    </source>
</reference>
<accession>A0ACC2XAW7</accession>
<gene>
    <name evidence="1" type="ORF">QFC24_005233</name>
</gene>
<dbReference type="EMBL" id="JASBWV010000020">
    <property type="protein sequence ID" value="KAJ9120556.1"/>
    <property type="molecule type" value="Genomic_DNA"/>
</dbReference>
<evidence type="ECO:0000313" key="1">
    <source>
        <dbReference type="EMBL" id="KAJ9120556.1"/>
    </source>
</evidence>
<sequence length="183" mass="19362">MRATTPTTRPPNFKPIQHLHAHTAPPTCARYSPCGNLLATAGADGVVHLWDTTTTIATTSAAPYGHLKSLRGVHTSGINDLSFSANGVYLATASDDGTAVIWSLQSCTPLRILAGHTSHVLCLAFNPKGNILATGSWDETVILWNVLKGTRIKTLQAHSDPVSSLAFNREGGMIVTGSFDGLM</sequence>
<keyword evidence="2" id="KW-1185">Reference proteome</keyword>